<dbReference type="AlphaFoldDB" id="A0A2M7XMC8"/>
<name>A0A2M7XMC8_9BACT</name>
<dbReference type="PANTHER" id="PTHR43046">
    <property type="entry name" value="GDP-MANNOSE MANNOSYL HYDROLASE"/>
    <property type="match status" value="1"/>
</dbReference>
<evidence type="ECO:0000256" key="2">
    <source>
        <dbReference type="ARBA" id="ARBA00022801"/>
    </source>
</evidence>
<evidence type="ECO:0000256" key="1">
    <source>
        <dbReference type="ARBA" id="ARBA00001946"/>
    </source>
</evidence>
<organism evidence="4 5">
    <name type="scientific">Candidatus Shapirobacteria bacterium CG_4_9_14_3_um_filter_39_13</name>
    <dbReference type="NCBI Taxonomy" id="1974479"/>
    <lineage>
        <taxon>Bacteria</taxon>
        <taxon>Candidatus Shapironibacteriota</taxon>
    </lineage>
</organism>
<keyword evidence="2" id="KW-0378">Hydrolase</keyword>
<evidence type="ECO:0000313" key="4">
    <source>
        <dbReference type="EMBL" id="PJA50080.1"/>
    </source>
</evidence>
<accession>A0A2M7XMC8</accession>
<dbReference type="InterPro" id="IPR020084">
    <property type="entry name" value="NUDIX_hydrolase_CS"/>
</dbReference>
<protein>
    <recommendedName>
        <fullName evidence="3">Nudix hydrolase domain-containing protein</fullName>
    </recommendedName>
</protein>
<dbReference type="PROSITE" id="PS00893">
    <property type="entry name" value="NUDIX_BOX"/>
    <property type="match status" value="1"/>
</dbReference>
<comment type="cofactor">
    <cofactor evidence="1">
        <name>Mg(2+)</name>
        <dbReference type="ChEBI" id="CHEBI:18420"/>
    </cofactor>
</comment>
<reference evidence="5" key="1">
    <citation type="submission" date="2017-09" db="EMBL/GenBank/DDBJ databases">
        <title>Depth-based differentiation of microbial function through sediment-hosted aquifers and enrichment of novel symbionts in the deep terrestrial subsurface.</title>
        <authorList>
            <person name="Probst A.J."/>
            <person name="Ladd B."/>
            <person name="Jarett J.K."/>
            <person name="Geller-Mcgrath D.E."/>
            <person name="Sieber C.M.K."/>
            <person name="Emerson J.B."/>
            <person name="Anantharaman K."/>
            <person name="Thomas B.C."/>
            <person name="Malmstrom R."/>
            <person name="Stieglmeier M."/>
            <person name="Klingl A."/>
            <person name="Woyke T."/>
            <person name="Ryan C.M."/>
            <person name="Banfield J.F."/>
        </authorList>
    </citation>
    <scope>NUCLEOTIDE SEQUENCE [LARGE SCALE GENOMIC DNA]</scope>
</reference>
<evidence type="ECO:0000259" key="3">
    <source>
        <dbReference type="PROSITE" id="PS51462"/>
    </source>
</evidence>
<dbReference type="PANTHER" id="PTHR43046:SF14">
    <property type="entry name" value="MUTT_NUDIX FAMILY PROTEIN"/>
    <property type="match status" value="1"/>
</dbReference>
<dbReference type="InterPro" id="IPR000086">
    <property type="entry name" value="NUDIX_hydrolase_dom"/>
</dbReference>
<sequence length="148" mass="16943">MPVAEKMINSKEKESKTFINLGVVLNPKGEVLLIKRKKPEQGAKGAVLTWAFPGGKQKYEESRKEGVEREILAETGYEVKALKEISLRYHPEFPVVIVYHLCKTENSTKPGETKEPWEIAEIRWVKPQEIRNLITSNLDEKVAKELKI</sequence>
<proteinExistence type="predicted"/>
<feature type="domain" description="Nudix hydrolase" evidence="3">
    <location>
        <begin position="15"/>
        <end position="148"/>
    </location>
</feature>
<gene>
    <name evidence="4" type="ORF">CO169_00140</name>
</gene>
<dbReference type="GO" id="GO:0016787">
    <property type="term" value="F:hydrolase activity"/>
    <property type="evidence" value="ECO:0007669"/>
    <property type="project" value="UniProtKB-KW"/>
</dbReference>
<dbReference type="Pfam" id="PF00293">
    <property type="entry name" value="NUDIX"/>
    <property type="match status" value="1"/>
</dbReference>
<dbReference type="CDD" id="cd02883">
    <property type="entry name" value="NUDIX_Hydrolase"/>
    <property type="match status" value="1"/>
</dbReference>
<comment type="caution">
    <text evidence="4">The sequence shown here is derived from an EMBL/GenBank/DDBJ whole genome shotgun (WGS) entry which is preliminary data.</text>
</comment>
<dbReference type="EMBL" id="PFWP01000006">
    <property type="protein sequence ID" value="PJA50080.1"/>
    <property type="molecule type" value="Genomic_DNA"/>
</dbReference>
<dbReference type="Gene3D" id="3.90.79.10">
    <property type="entry name" value="Nucleoside Triphosphate Pyrophosphohydrolase"/>
    <property type="match status" value="1"/>
</dbReference>
<dbReference type="SUPFAM" id="SSF55811">
    <property type="entry name" value="Nudix"/>
    <property type="match status" value="1"/>
</dbReference>
<dbReference type="InterPro" id="IPR015797">
    <property type="entry name" value="NUDIX_hydrolase-like_dom_sf"/>
</dbReference>
<evidence type="ECO:0000313" key="5">
    <source>
        <dbReference type="Proteomes" id="UP000230062"/>
    </source>
</evidence>
<dbReference type="Proteomes" id="UP000230062">
    <property type="component" value="Unassembled WGS sequence"/>
</dbReference>
<dbReference type="PROSITE" id="PS51462">
    <property type="entry name" value="NUDIX"/>
    <property type="match status" value="1"/>
</dbReference>